<dbReference type="KEGG" id="cdo:CDOO_08745"/>
<feature type="signal peptide" evidence="1">
    <location>
        <begin position="1"/>
        <end position="27"/>
    </location>
</feature>
<sequence>MSGVNSAANRRSAALLVAAVAAGSLGACTFGPRPDAELLELAQQATADGRSAHADALYAEIERLCGVDEQGEVPTSCEVEHTAGQLRPSPAPLGAYLEAQVPEESVDLVTSQAIELASLDSSELPATVVTDPEDQELVREVLRQEHAAVYGLEASRAFASDPEWVDPLVEKHEQRVSVLSDAVPDAPVAAAGYTFGEMELDDALVEHIERSTADAWAAAAADATSVEGRSLLVQGAGRALQR</sequence>
<keyword evidence="3" id="KW-1185">Reference proteome</keyword>
<name>A0A097IJK0_9CORY</name>
<dbReference type="STRING" id="558173.CDOO_08745"/>
<dbReference type="AlphaFoldDB" id="A0A097IJK0"/>
<proteinExistence type="predicted"/>
<reference evidence="2 3" key="1">
    <citation type="submission" date="2013-09" db="EMBL/GenBank/DDBJ databases">
        <title>Complete genome sequence of Corynebacterium doosanense CAU 212(T) (=DSM 45436(T)), isolated from activated sludge.</title>
        <authorList>
            <person name="Schaffert L."/>
            <person name="Albersmeier A."/>
            <person name="Kalinowski J."/>
            <person name="Ruckert C."/>
        </authorList>
    </citation>
    <scope>NUCLEOTIDE SEQUENCE [LARGE SCALE GENOMIC DNA]</scope>
    <source>
        <strain evidence="2 3">CAU 212</strain>
    </source>
</reference>
<dbReference type="EMBL" id="CP006764">
    <property type="protein sequence ID" value="AIT62294.1"/>
    <property type="molecule type" value="Genomic_DNA"/>
</dbReference>
<keyword evidence="1" id="KW-0732">Signal</keyword>
<gene>
    <name evidence="2" type="ORF">CDOO_08745</name>
</gene>
<dbReference type="eggNOG" id="ENOG5032CNP">
    <property type="taxonomic scope" value="Bacteria"/>
</dbReference>
<evidence type="ECO:0000256" key="1">
    <source>
        <dbReference type="SAM" id="SignalP"/>
    </source>
</evidence>
<dbReference type="SUPFAM" id="SSF47240">
    <property type="entry name" value="Ferritin-like"/>
    <property type="match status" value="1"/>
</dbReference>
<dbReference type="Proteomes" id="UP000029914">
    <property type="component" value="Chromosome"/>
</dbReference>
<evidence type="ECO:0000313" key="2">
    <source>
        <dbReference type="EMBL" id="AIT62294.1"/>
    </source>
</evidence>
<dbReference type="InterPro" id="IPR012347">
    <property type="entry name" value="Ferritin-like"/>
</dbReference>
<protein>
    <recommendedName>
        <fullName evidence="4">DUF4439 domain-containing protein</fullName>
    </recommendedName>
</protein>
<dbReference type="Gene3D" id="1.20.1260.10">
    <property type="match status" value="1"/>
</dbReference>
<evidence type="ECO:0000313" key="3">
    <source>
        <dbReference type="Proteomes" id="UP000029914"/>
    </source>
</evidence>
<accession>A0A097IJK0</accession>
<evidence type="ECO:0008006" key="4">
    <source>
        <dbReference type="Google" id="ProtNLM"/>
    </source>
</evidence>
<organism evidence="2 3">
    <name type="scientific">Corynebacterium doosanense CAU 212 = DSM 45436</name>
    <dbReference type="NCBI Taxonomy" id="558173"/>
    <lineage>
        <taxon>Bacteria</taxon>
        <taxon>Bacillati</taxon>
        <taxon>Actinomycetota</taxon>
        <taxon>Actinomycetes</taxon>
        <taxon>Mycobacteriales</taxon>
        <taxon>Corynebacteriaceae</taxon>
        <taxon>Corynebacterium</taxon>
    </lineage>
</organism>
<dbReference type="InterPro" id="IPR009078">
    <property type="entry name" value="Ferritin-like_SF"/>
</dbReference>
<dbReference type="HOGENOM" id="CLU_080105_0_0_11"/>
<feature type="chain" id="PRO_5001935393" description="DUF4439 domain-containing protein" evidence="1">
    <location>
        <begin position="28"/>
        <end position="242"/>
    </location>
</feature>